<dbReference type="PRINTS" id="PR00069">
    <property type="entry name" value="ALDKETRDTASE"/>
</dbReference>
<evidence type="ECO:0000313" key="9">
    <source>
        <dbReference type="Proteomes" id="UP000056750"/>
    </source>
</evidence>
<dbReference type="KEGG" id="asq:AVL57_19640"/>
<protein>
    <submittedName>
        <fullName evidence="7">4-dihydromethyl-trisporate dehydrogenase</fullName>
    </submittedName>
    <submittedName>
        <fullName evidence="8">Aldo/keto reductase</fullName>
    </submittedName>
</protein>
<reference evidence="7 9" key="1">
    <citation type="submission" date="2015-12" db="EMBL/GenBank/DDBJ databases">
        <title>Intraspecies pangenome expansion in the marine bacterium Alteromonas.</title>
        <authorList>
            <person name="Lopez-Perez M."/>
            <person name="Rodriguez-Valera F."/>
        </authorList>
    </citation>
    <scope>NUCLEOTIDE SEQUENCE [LARGE SCALE GENOMIC DNA]</scope>
    <source>
        <strain evidence="7 9">LMG 21861</strain>
    </source>
</reference>
<dbReference type="EMBL" id="JAUOQI010000003">
    <property type="protein sequence ID" value="MDO6576934.1"/>
    <property type="molecule type" value="Genomic_DNA"/>
</dbReference>
<evidence type="ECO:0000256" key="2">
    <source>
        <dbReference type="ARBA" id="ARBA00023002"/>
    </source>
</evidence>
<dbReference type="PROSITE" id="PS00798">
    <property type="entry name" value="ALDOKETO_REDUCTASE_1"/>
    <property type="match status" value="1"/>
</dbReference>
<evidence type="ECO:0000313" key="8">
    <source>
        <dbReference type="EMBL" id="MDO6576934.1"/>
    </source>
</evidence>
<proteinExistence type="inferred from homology"/>
<dbReference type="EMBL" id="CP013926">
    <property type="protein sequence ID" value="AMJ75979.1"/>
    <property type="molecule type" value="Genomic_DNA"/>
</dbReference>
<dbReference type="PROSITE" id="PS00063">
    <property type="entry name" value="ALDOKETO_REDUCTASE_3"/>
    <property type="match status" value="1"/>
</dbReference>
<keyword evidence="9" id="KW-1185">Reference proteome</keyword>
<evidence type="ECO:0000313" key="7">
    <source>
        <dbReference type="EMBL" id="AMJ75979.1"/>
    </source>
</evidence>
<feature type="active site" description="Proton donor" evidence="3">
    <location>
        <position position="43"/>
    </location>
</feature>
<dbReference type="FunFam" id="3.20.20.100:FF:000007">
    <property type="entry name" value="NAD(P)H-dependent D-xylose reductase xyl1"/>
    <property type="match status" value="1"/>
</dbReference>
<dbReference type="PANTHER" id="PTHR11732">
    <property type="entry name" value="ALDO/KETO REDUCTASE"/>
    <property type="match status" value="1"/>
</dbReference>
<dbReference type="SUPFAM" id="SSF51430">
    <property type="entry name" value="NAD(P)-linked oxidoreductase"/>
    <property type="match status" value="1"/>
</dbReference>
<evidence type="ECO:0000256" key="5">
    <source>
        <dbReference type="PIRSR" id="PIRSR000097-3"/>
    </source>
</evidence>
<dbReference type="Pfam" id="PF00248">
    <property type="entry name" value="Aldo_ket_red"/>
    <property type="match status" value="1"/>
</dbReference>
<name>A0AAW7YX14_9ALTE</name>
<evidence type="ECO:0000259" key="6">
    <source>
        <dbReference type="Pfam" id="PF00248"/>
    </source>
</evidence>
<dbReference type="InterPro" id="IPR020471">
    <property type="entry name" value="AKR"/>
</dbReference>
<dbReference type="GO" id="GO:0016491">
    <property type="term" value="F:oxidoreductase activity"/>
    <property type="evidence" value="ECO:0007669"/>
    <property type="project" value="UniProtKB-KW"/>
</dbReference>
<comment type="similarity">
    <text evidence="1">Belongs to the aldo/keto reductase family.</text>
</comment>
<evidence type="ECO:0000256" key="3">
    <source>
        <dbReference type="PIRSR" id="PIRSR000097-1"/>
    </source>
</evidence>
<evidence type="ECO:0000313" key="10">
    <source>
        <dbReference type="Proteomes" id="UP001170717"/>
    </source>
</evidence>
<accession>A0AAW7YX14</accession>
<dbReference type="RefSeq" id="WP_057795520.1">
    <property type="nucleotide sequence ID" value="NZ_CANLMS010000005.1"/>
</dbReference>
<sequence length="320" mass="36613">MNALENIPEVGFGFWKVDTAICADTAYEAIKAGYRHLDCASDYGNEKEVGEGIQRAIKDGLCTREELWITSKLWNTFHAPEHVPLALEKTLSDLQLDYLDLYLIHFPIAQKFVPIETRYPPEWFYDTTQENPTMELAPVPLYKTWEAMEGLVDSKKVSRIGVCNYNTGLLHDLMSYARIKPAMLQIESHPYLTQERLIRLAKDYDMKVTAFSPLGALSYLELEMADKTESVLEQDVVKKAAAAHGRTPAQVVLRWGVQRGNAIIPKTSKPERMRENLALFDFELTDEEMQAISALNMNRRFNDPGHFCEAAFNRFHPIYD</sequence>
<feature type="site" description="Lowers pKa of active site Tyr" evidence="5">
    <location>
        <position position="72"/>
    </location>
</feature>
<dbReference type="InterPro" id="IPR023210">
    <property type="entry name" value="NADP_OxRdtase_dom"/>
</dbReference>
<dbReference type="InterPro" id="IPR036812">
    <property type="entry name" value="NAD(P)_OxRdtase_dom_sf"/>
</dbReference>
<feature type="binding site" evidence="4">
    <location>
        <position position="105"/>
    </location>
    <ligand>
        <name>substrate</name>
    </ligand>
</feature>
<dbReference type="Gene3D" id="3.20.20.100">
    <property type="entry name" value="NADP-dependent oxidoreductase domain"/>
    <property type="match status" value="1"/>
</dbReference>
<dbReference type="Proteomes" id="UP001170717">
    <property type="component" value="Unassembled WGS sequence"/>
</dbReference>
<dbReference type="InterPro" id="IPR018170">
    <property type="entry name" value="Aldo/ket_reductase_CS"/>
</dbReference>
<evidence type="ECO:0000256" key="1">
    <source>
        <dbReference type="ARBA" id="ARBA00007905"/>
    </source>
</evidence>
<keyword evidence="2" id="KW-0560">Oxidoreductase</keyword>
<dbReference type="Proteomes" id="UP000056750">
    <property type="component" value="Chromosome"/>
</dbReference>
<reference evidence="8" key="2">
    <citation type="submission" date="2023-07" db="EMBL/GenBank/DDBJ databases">
        <title>Genome content predicts the carbon catabolic preferences of heterotrophic bacteria.</title>
        <authorList>
            <person name="Gralka M."/>
        </authorList>
    </citation>
    <scope>NUCLEOTIDE SEQUENCE</scope>
    <source>
        <strain evidence="8">F2M12</strain>
    </source>
</reference>
<evidence type="ECO:0000256" key="4">
    <source>
        <dbReference type="PIRSR" id="PIRSR000097-2"/>
    </source>
</evidence>
<dbReference type="AlphaFoldDB" id="A0AAW7YX14"/>
<dbReference type="PIRSF" id="PIRSF000097">
    <property type="entry name" value="AKR"/>
    <property type="match status" value="1"/>
</dbReference>
<feature type="domain" description="NADP-dependent oxidoreductase" evidence="6">
    <location>
        <begin position="12"/>
        <end position="296"/>
    </location>
</feature>
<gene>
    <name evidence="7" type="ORF">AVL57_19640</name>
    <name evidence="8" type="ORF">Q4527_05990</name>
</gene>
<organism evidence="8 10">
    <name type="scientific">Alteromonas stellipolaris</name>
    <dbReference type="NCBI Taxonomy" id="233316"/>
    <lineage>
        <taxon>Bacteria</taxon>
        <taxon>Pseudomonadati</taxon>
        <taxon>Pseudomonadota</taxon>
        <taxon>Gammaproteobacteria</taxon>
        <taxon>Alteromonadales</taxon>
        <taxon>Alteromonadaceae</taxon>
        <taxon>Alteromonas/Salinimonas group</taxon>
        <taxon>Alteromonas</taxon>
    </lineage>
</organism>